<dbReference type="Proteomes" id="UP000035425">
    <property type="component" value="Unassembled WGS sequence"/>
</dbReference>
<sequence length="98" mass="10324">MSPVTIRTPAATLVRCWSLVAADTALDGSRIAVESVPAKLVCRVCRVCRACRACPACGDTTELGGVPEFVRGHYADTDLEIVAGEEFLITSLELAEAG</sequence>
<comment type="caution">
    <text evidence="1">The sequence shown here is derived from an EMBL/GenBank/DDBJ whole genome shotgun (WGS) entry which is preliminary data.</text>
</comment>
<reference evidence="1 2" key="1">
    <citation type="submission" date="2014-12" db="EMBL/GenBank/DDBJ databases">
        <title>Frankia sp. BMG5.1 draft genome.</title>
        <authorList>
            <person name="Gtari M."/>
            <person name="Ghodhbane-Gtari F."/>
            <person name="Nouioui I."/>
            <person name="Ktari A."/>
            <person name="Hezbri K."/>
            <person name="Mimouni W."/>
            <person name="Sbissi I."/>
            <person name="Ayari A."/>
            <person name="Yamanaka T."/>
            <person name="Normand P."/>
            <person name="Tisa L.S."/>
            <person name="Boudabous A."/>
        </authorList>
    </citation>
    <scope>NUCLEOTIDE SEQUENCE [LARGE SCALE GENOMIC DNA]</scope>
    <source>
        <strain evidence="1 2">BMG5.1</strain>
    </source>
</reference>
<evidence type="ECO:0000313" key="2">
    <source>
        <dbReference type="Proteomes" id="UP000035425"/>
    </source>
</evidence>
<accession>A0ABR5F482</accession>
<protein>
    <submittedName>
        <fullName evidence="1">Uncharacterized protein</fullName>
    </submittedName>
</protein>
<gene>
    <name evidence="1" type="ORF">FrCorBMG51_10540</name>
</gene>
<keyword evidence="2" id="KW-1185">Reference proteome</keyword>
<proteinExistence type="predicted"/>
<name>A0ABR5F482_9ACTN</name>
<evidence type="ECO:0000313" key="1">
    <source>
        <dbReference type="EMBL" id="KLL11502.1"/>
    </source>
</evidence>
<organism evidence="1 2">
    <name type="scientific">Protofrankia coriariae</name>
    <dbReference type="NCBI Taxonomy" id="1562887"/>
    <lineage>
        <taxon>Bacteria</taxon>
        <taxon>Bacillati</taxon>
        <taxon>Actinomycetota</taxon>
        <taxon>Actinomycetes</taxon>
        <taxon>Frankiales</taxon>
        <taxon>Frankiaceae</taxon>
        <taxon>Protofrankia</taxon>
    </lineage>
</organism>
<dbReference type="EMBL" id="JWIO01000014">
    <property type="protein sequence ID" value="KLL11502.1"/>
    <property type="molecule type" value="Genomic_DNA"/>
</dbReference>